<dbReference type="SUPFAM" id="SSF55073">
    <property type="entry name" value="Nucleotide cyclase"/>
    <property type="match status" value="1"/>
</dbReference>
<dbReference type="CDD" id="cd01949">
    <property type="entry name" value="GGDEF"/>
    <property type="match status" value="1"/>
</dbReference>
<name>A0A1I6H6B0_9GAMM</name>
<dbReference type="SMART" id="SM00267">
    <property type="entry name" value="GGDEF"/>
    <property type="match status" value="1"/>
</dbReference>
<dbReference type="RefSeq" id="WP_092857213.1">
    <property type="nucleotide sequence ID" value="NZ_FOYU01000002.1"/>
</dbReference>
<organism evidence="5 6">
    <name type="scientific">Pseudidiomarina maritima</name>
    <dbReference type="NCBI Taxonomy" id="519453"/>
    <lineage>
        <taxon>Bacteria</taxon>
        <taxon>Pseudomonadati</taxon>
        <taxon>Pseudomonadota</taxon>
        <taxon>Gammaproteobacteria</taxon>
        <taxon>Alteromonadales</taxon>
        <taxon>Idiomarinaceae</taxon>
        <taxon>Pseudidiomarina</taxon>
    </lineage>
</organism>
<keyword evidence="6" id="KW-1185">Reference proteome</keyword>
<dbReference type="AlphaFoldDB" id="A0A1I6H6B0"/>
<protein>
    <recommendedName>
        <fullName evidence="2">diguanylate cyclase</fullName>
        <ecNumber evidence="2">2.7.7.65</ecNumber>
    </recommendedName>
</protein>
<dbReference type="PANTHER" id="PTHR45138">
    <property type="entry name" value="REGULATORY COMPONENTS OF SENSORY TRANSDUCTION SYSTEM"/>
    <property type="match status" value="1"/>
</dbReference>
<evidence type="ECO:0000259" key="4">
    <source>
        <dbReference type="PROSITE" id="PS50887"/>
    </source>
</evidence>
<evidence type="ECO:0000256" key="3">
    <source>
        <dbReference type="ARBA" id="ARBA00034247"/>
    </source>
</evidence>
<dbReference type="InterPro" id="IPR050469">
    <property type="entry name" value="Diguanylate_Cyclase"/>
</dbReference>
<dbReference type="Pfam" id="PF00990">
    <property type="entry name" value="GGDEF"/>
    <property type="match status" value="1"/>
</dbReference>
<accession>A0A1I6H6B0</accession>
<proteinExistence type="predicted"/>
<dbReference type="PROSITE" id="PS50887">
    <property type="entry name" value="GGDEF"/>
    <property type="match status" value="1"/>
</dbReference>
<dbReference type="Proteomes" id="UP000199424">
    <property type="component" value="Unassembled WGS sequence"/>
</dbReference>
<dbReference type="Gene3D" id="3.30.70.270">
    <property type="match status" value="1"/>
</dbReference>
<dbReference type="InterPro" id="IPR043128">
    <property type="entry name" value="Rev_trsase/Diguanyl_cyclase"/>
</dbReference>
<evidence type="ECO:0000313" key="5">
    <source>
        <dbReference type="EMBL" id="SFR50005.1"/>
    </source>
</evidence>
<gene>
    <name evidence="5" type="ORF">SAMN04488070_1521</name>
</gene>
<reference evidence="6" key="1">
    <citation type="submission" date="2016-10" db="EMBL/GenBank/DDBJ databases">
        <authorList>
            <person name="Varghese N."/>
            <person name="Submissions S."/>
        </authorList>
    </citation>
    <scope>NUCLEOTIDE SEQUENCE [LARGE SCALE GENOMIC DNA]</scope>
    <source>
        <strain evidence="6">CGMCC 1.7285</strain>
    </source>
</reference>
<dbReference type="InterPro" id="IPR000160">
    <property type="entry name" value="GGDEF_dom"/>
</dbReference>
<dbReference type="EMBL" id="FOYU01000002">
    <property type="protein sequence ID" value="SFR50005.1"/>
    <property type="molecule type" value="Genomic_DNA"/>
</dbReference>
<evidence type="ECO:0000256" key="1">
    <source>
        <dbReference type="ARBA" id="ARBA00001946"/>
    </source>
</evidence>
<dbReference type="GO" id="GO:0052621">
    <property type="term" value="F:diguanylate cyclase activity"/>
    <property type="evidence" value="ECO:0007669"/>
    <property type="project" value="UniProtKB-EC"/>
</dbReference>
<dbReference type="InterPro" id="IPR029787">
    <property type="entry name" value="Nucleotide_cyclase"/>
</dbReference>
<dbReference type="PANTHER" id="PTHR45138:SF9">
    <property type="entry name" value="DIGUANYLATE CYCLASE DGCM-RELATED"/>
    <property type="match status" value="1"/>
</dbReference>
<dbReference type="FunFam" id="3.30.70.270:FF:000001">
    <property type="entry name" value="Diguanylate cyclase domain protein"/>
    <property type="match status" value="1"/>
</dbReference>
<sequence>MKQVPFHPEELDLFFKQLWKKSLNPFWICKPIADDFEMILANPAALALDPRQKPGTKFSELVASGKYPDGILDGYHKCLADKMPLEFEQTPVINGKEYLFRTFLVPIVDAEDKVTHIWGTSHNLTDFIDPQRELLMINQYLDAKVQERTAQLNDAMRRLEKLTITDELTQLANRRYFDDALKREIGRAKRNNQPLALIYFDIDYFKTFNDTYGHTAGDKCLRRVAQVLSRHAQRAADVVARYGGEEFVMLLPNLTCKQALQVAERVRTAVTDLAIPNADTVAGIVTISAGVAVIKESSASADTLLKLADNALYQSKSKGRNCSLIAD</sequence>
<evidence type="ECO:0000313" key="6">
    <source>
        <dbReference type="Proteomes" id="UP000199424"/>
    </source>
</evidence>
<comment type="cofactor">
    <cofactor evidence="1">
        <name>Mg(2+)</name>
        <dbReference type="ChEBI" id="CHEBI:18420"/>
    </cofactor>
</comment>
<comment type="catalytic activity">
    <reaction evidence="3">
        <text>2 GTP = 3',3'-c-di-GMP + 2 diphosphate</text>
        <dbReference type="Rhea" id="RHEA:24898"/>
        <dbReference type="ChEBI" id="CHEBI:33019"/>
        <dbReference type="ChEBI" id="CHEBI:37565"/>
        <dbReference type="ChEBI" id="CHEBI:58805"/>
        <dbReference type="EC" id="2.7.7.65"/>
    </reaction>
</comment>
<evidence type="ECO:0000256" key="2">
    <source>
        <dbReference type="ARBA" id="ARBA00012528"/>
    </source>
</evidence>
<dbReference type="NCBIfam" id="TIGR00254">
    <property type="entry name" value="GGDEF"/>
    <property type="match status" value="1"/>
</dbReference>
<feature type="domain" description="GGDEF" evidence="4">
    <location>
        <begin position="193"/>
        <end position="327"/>
    </location>
</feature>
<dbReference type="Gene3D" id="3.30.450.20">
    <property type="entry name" value="PAS domain"/>
    <property type="match status" value="1"/>
</dbReference>
<dbReference type="EC" id="2.7.7.65" evidence="2"/>